<feature type="transmembrane region" description="Helical" evidence="6">
    <location>
        <begin position="269"/>
        <end position="291"/>
    </location>
</feature>
<name>A0A1M4V319_9ACTN</name>
<feature type="transmembrane region" description="Helical" evidence="6">
    <location>
        <begin position="374"/>
        <end position="391"/>
    </location>
</feature>
<keyword evidence="5 6" id="KW-0472">Membrane</keyword>
<feature type="transmembrane region" description="Helical" evidence="6">
    <location>
        <begin position="41"/>
        <end position="60"/>
    </location>
</feature>
<feature type="transmembrane region" description="Helical" evidence="6">
    <location>
        <begin position="438"/>
        <end position="457"/>
    </location>
</feature>
<reference evidence="8" key="1">
    <citation type="submission" date="2016-11" db="EMBL/GenBank/DDBJ databases">
        <authorList>
            <person name="Varghese N."/>
            <person name="Submissions S."/>
        </authorList>
    </citation>
    <scope>NUCLEOTIDE SEQUENCE [LARGE SCALE GENOMIC DNA]</scope>
    <source>
        <strain evidence="8">DSM 19514</strain>
    </source>
</reference>
<dbReference type="STRING" id="1121881.SAMN02745225_01183"/>
<dbReference type="Pfam" id="PF13520">
    <property type="entry name" value="AA_permease_2"/>
    <property type="match status" value="1"/>
</dbReference>
<dbReference type="InterPro" id="IPR002293">
    <property type="entry name" value="AA/rel_permease1"/>
</dbReference>
<proteinExistence type="predicted"/>
<feature type="transmembrane region" description="Helical" evidence="6">
    <location>
        <begin position="190"/>
        <end position="210"/>
    </location>
</feature>
<feature type="transmembrane region" description="Helical" evidence="6">
    <location>
        <begin position="469"/>
        <end position="487"/>
    </location>
</feature>
<keyword evidence="2" id="KW-0813">Transport</keyword>
<gene>
    <name evidence="7" type="ORF">SAMN02745225_01183</name>
</gene>
<dbReference type="GO" id="GO:0006865">
    <property type="term" value="P:amino acid transport"/>
    <property type="evidence" value="ECO:0007669"/>
    <property type="project" value="InterPro"/>
</dbReference>
<accession>A0A1M4V319</accession>
<feature type="transmembrane region" description="Helical" evidence="6">
    <location>
        <begin position="397"/>
        <end position="417"/>
    </location>
</feature>
<dbReference type="AlphaFoldDB" id="A0A1M4V319"/>
<evidence type="ECO:0000256" key="6">
    <source>
        <dbReference type="SAM" id="Phobius"/>
    </source>
</evidence>
<evidence type="ECO:0000313" key="7">
    <source>
        <dbReference type="EMBL" id="SHE63391.1"/>
    </source>
</evidence>
<feature type="transmembrane region" description="Helical" evidence="6">
    <location>
        <begin position="161"/>
        <end position="183"/>
    </location>
</feature>
<evidence type="ECO:0000256" key="4">
    <source>
        <dbReference type="ARBA" id="ARBA00022989"/>
    </source>
</evidence>
<sequence>MSKEDISVTPHPELLDEETRRLHALGYAQELKRVMSGFSNFAVSFTIISILSGCLTLYYYGMTTGGPAEMVWGWIVVGAMTTIVGLGMAEIASAYPTAGGLYYWSAKLAKSKGAAWSWFTGWFNLIGQIAVTAGIDFGFATFLSAFLNLTTGISATKGTVLFVYGLTLLAHGLINSFGVRLVALLSNVSAWWHILGVIVIVGALALIPTHHASAAFVFTKFVNETGFHNTFYVVMIGLLMAQYTFTGYDASAHMSEETKGASLTVPKGIVNSILVSLAAGLVLIIGITFAITNDYQKAINSATGVPPVQIWIDSIGRTGGEFLLIIAMVAQFFCGMASVTANSRMIYAFSRDGAVPGSKLWHHINPRTRTPTRSIWFSVIGAFILGVPSYWSTTAYGAVTSIATIGLYLAYVTPTLLRRLPGTRFEPGPWNLGRWSPIVGWIGVVWVGIITVLFMLPEVTPITRDTFNYAPVALVVVLGYAGIYWVLSARKWFTGPKMQGDEAELERLEIGLGEPI</sequence>
<evidence type="ECO:0000313" key="8">
    <source>
        <dbReference type="Proteomes" id="UP000184295"/>
    </source>
</evidence>
<dbReference type="GO" id="GO:0016020">
    <property type="term" value="C:membrane"/>
    <property type="evidence" value="ECO:0007669"/>
    <property type="project" value="UniProtKB-SubCell"/>
</dbReference>
<dbReference type="PROSITE" id="PS00218">
    <property type="entry name" value="AMINO_ACID_PERMEASE_1"/>
    <property type="match status" value="1"/>
</dbReference>
<dbReference type="PIRSF" id="PIRSF006060">
    <property type="entry name" value="AA_transporter"/>
    <property type="match status" value="1"/>
</dbReference>
<dbReference type="Proteomes" id="UP000184295">
    <property type="component" value="Unassembled WGS sequence"/>
</dbReference>
<feature type="transmembrane region" description="Helical" evidence="6">
    <location>
        <begin position="230"/>
        <end position="248"/>
    </location>
</feature>
<protein>
    <submittedName>
        <fullName evidence="7">Amino acid/polyamine/organocation transporter, APC superfamily (TC 2.A.3)</fullName>
    </submittedName>
</protein>
<feature type="transmembrane region" description="Helical" evidence="6">
    <location>
        <begin position="72"/>
        <end position="104"/>
    </location>
</feature>
<dbReference type="PANTHER" id="PTHR45649">
    <property type="entry name" value="AMINO-ACID PERMEASE BAT1"/>
    <property type="match status" value="1"/>
</dbReference>
<comment type="subcellular location">
    <subcellularLocation>
        <location evidence="1">Membrane</location>
        <topology evidence="1">Multi-pass membrane protein</topology>
    </subcellularLocation>
</comment>
<keyword evidence="4 6" id="KW-1133">Transmembrane helix</keyword>
<keyword evidence="3 6" id="KW-0812">Transmembrane</keyword>
<keyword evidence="8" id="KW-1185">Reference proteome</keyword>
<feature type="transmembrane region" description="Helical" evidence="6">
    <location>
        <begin position="322"/>
        <end position="341"/>
    </location>
</feature>
<dbReference type="PANTHER" id="PTHR45649:SF26">
    <property type="entry name" value="OS04G0435100 PROTEIN"/>
    <property type="match status" value="1"/>
</dbReference>
<dbReference type="GO" id="GO:0022857">
    <property type="term" value="F:transmembrane transporter activity"/>
    <property type="evidence" value="ECO:0007669"/>
    <property type="project" value="InterPro"/>
</dbReference>
<organism evidence="7 8">
    <name type="scientific">Ferrithrix thermotolerans DSM 19514</name>
    <dbReference type="NCBI Taxonomy" id="1121881"/>
    <lineage>
        <taxon>Bacteria</taxon>
        <taxon>Bacillati</taxon>
        <taxon>Actinomycetota</taxon>
        <taxon>Acidimicrobiia</taxon>
        <taxon>Acidimicrobiales</taxon>
        <taxon>Acidimicrobiaceae</taxon>
        <taxon>Ferrithrix</taxon>
    </lineage>
</organism>
<evidence type="ECO:0000256" key="3">
    <source>
        <dbReference type="ARBA" id="ARBA00022692"/>
    </source>
</evidence>
<evidence type="ECO:0000256" key="2">
    <source>
        <dbReference type="ARBA" id="ARBA00022448"/>
    </source>
</evidence>
<dbReference type="Gene3D" id="1.20.1740.10">
    <property type="entry name" value="Amino acid/polyamine transporter I"/>
    <property type="match status" value="1"/>
</dbReference>
<evidence type="ECO:0000256" key="5">
    <source>
        <dbReference type="ARBA" id="ARBA00023136"/>
    </source>
</evidence>
<dbReference type="EMBL" id="FQUL01000013">
    <property type="protein sequence ID" value="SHE63391.1"/>
    <property type="molecule type" value="Genomic_DNA"/>
</dbReference>
<evidence type="ECO:0000256" key="1">
    <source>
        <dbReference type="ARBA" id="ARBA00004141"/>
    </source>
</evidence>
<dbReference type="InterPro" id="IPR004840">
    <property type="entry name" value="Amino_acid_permease_CS"/>
</dbReference>